<keyword evidence="3" id="KW-1003">Cell membrane</keyword>
<keyword evidence="6 8" id="KW-1133">Transmembrane helix</keyword>
<keyword evidence="7 8" id="KW-0472">Membrane</keyword>
<comment type="caution">
    <text evidence="11">The sequence shown here is derived from an EMBL/GenBank/DDBJ whole genome shotgun (WGS) entry which is preliminary data.</text>
</comment>
<feature type="domain" description="Prepilin peptidase A24 N-terminal" evidence="10">
    <location>
        <begin position="1"/>
        <end position="34"/>
    </location>
</feature>
<evidence type="ECO:0000256" key="6">
    <source>
        <dbReference type="ARBA" id="ARBA00022989"/>
    </source>
</evidence>
<evidence type="ECO:0000256" key="1">
    <source>
        <dbReference type="ARBA" id="ARBA00004429"/>
    </source>
</evidence>
<feature type="transmembrane region" description="Helical" evidence="8">
    <location>
        <begin position="63"/>
        <end position="85"/>
    </location>
</feature>
<dbReference type="PRINTS" id="PR00864">
    <property type="entry name" value="PREPILNPTASE"/>
</dbReference>
<evidence type="ECO:0000256" key="7">
    <source>
        <dbReference type="ARBA" id="ARBA00023136"/>
    </source>
</evidence>
<dbReference type="InterPro" id="IPR014032">
    <property type="entry name" value="Peptidase_A24A_bac"/>
</dbReference>
<dbReference type="Pfam" id="PF01478">
    <property type="entry name" value="Peptidase_A24"/>
    <property type="match status" value="1"/>
</dbReference>
<feature type="transmembrane region" description="Helical" evidence="8">
    <location>
        <begin position="37"/>
        <end position="57"/>
    </location>
</feature>
<evidence type="ECO:0000256" key="4">
    <source>
        <dbReference type="ARBA" id="ARBA00022519"/>
    </source>
</evidence>
<keyword evidence="5 8" id="KW-0812">Transmembrane</keyword>
<comment type="subcellular location">
    <subcellularLocation>
        <location evidence="1">Cell inner membrane</location>
        <topology evidence="1">Multi-pass membrane protein</topology>
    </subcellularLocation>
</comment>
<evidence type="ECO:0000313" key="11">
    <source>
        <dbReference type="EMBL" id="MPM30548.1"/>
    </source>
</evidence>
<evidence type="ECO:0000256" key="5">
    <source>
        <dbReference type="ARBA" id="ARBA00022692"/>
    </source>
</evidence>
<sequence length="199" mass="21688">MLSGKCRYCKSPISPRYPIVELMTATLITIQAWRQGITLSFFLFAALTAVLVAAAMIDYDCQIIPDSLVVLIAILGAVNLFFVLLPTFGRAVLIDRAAGFLLGGGLFFLIAVVSRGGMGGGDIKLAAVLGLWFGWKELLLLVFAAFIFGAIVSVFLLVTHIKGRKEGIPFGPFLAISAYLVSLFGSELMNWYLRTFFIH</sequence>
<dbReference type="InterPro" id="IPR000045">
    <property type="entry name" value="Prepilin_IV_endopep_pep"/>
</dbReference>
<dbReference type="Gene3D" id="1.20.120.1220">
    <property type="match status" value="1"/>
</dbReference>
<protein>
    <submittedName>
        <fullName evidence="11">Type 4 prepilin-like proteins leader peptide-processing enzyme</fullName>
    </submittedName>
</protein>
<name>A0A644YRD7_9ZZZZ</name>
<reference evidence="11" key="1">
    <citation type="submission" date="2019-08" db="EMBL/GenBank/DDBJ databases">
        <authorList>
            <person name="Kucharzyk K."/>
            <person name="Murdoch R.W."/>
            <person name="Higgins S."/>
            <person name="Loffler F."/>
        </authorList>
    </citation>
    <scope>NUCLEOTIDE SEQUENCE</scope>
</reference>
<evidence type="ECO:0000259" key="9">
    <source>
        <dbReference type="Pfam" id="PF01478"/>
    </source>
</evidence>
<gene>
    <name evidence="11" type="primary">comC_9</name>
    <name evidence="11" type="ORF">SDC9_77098</name>
</gene>
<dbReference type="GO" id="GO:0004190">
    <property type="term" value="F:aspartic-type endopeptidase activity"/>
    <property type="evidence" value="ECO:0007669"/>
    <property type="project" value="InterPro"/>
</dbReference>
<dbReference type="PANTHER" id="PTHR30487">
    <property type="entry name" value="TYPE 4 PREPILIN-LIKE PROTEINS LEADER PEPTIDE-PROCESSING ENZYME"/>
    <property type="match status" value="1"/>
</dbReference>
<feature type="transmembrane region" description="Helical" evidence="8">
    <location>
        <begin position="97"/>
        <end position="118"/>
    </location>
</feature>
<keyword evidence="4" id="KW-0997">Cell inner membrane</keyword>
<dbReference type="EMBL" id="VSSQ01005818">
    <property type="protein sequence ID" value="MPM30548.1"/>
    <property type="molecule type" value="Genomic_DNA"/>
</dbReference>
<feature type="domain" description="Prepilin type IV endopeptidase peptidase" evidence="9">
    <location>
        <begin position="46"/>
        <end position="153"/>
    </location>
</feature>
<comment type="similarity">
    <text evidence="2">Belongs to the peptidase A24 family.</text>
</comment>
<evidence type="ECO:0000256" key="3">
    <source>
        <dbReference type="ARBA" id="ARBA00022475"/>
    </source>
</evidence>
<dbReference type="GO" id="GO:0006465">
    <property type="term" value="P:signal peptide processing"/>
    <property type="evidence" value="ECO:0007669"/>
    <property type="project" value="TreeGrafter"/>
</dbReference>
<dbReference type="Pfam" id="PF06750">
    <property type="entry name" value="A24_N_bact"/>
    <property type="match status" value="1"/>
</dbReference>
<proteinExistence type="inferred from homology"/>
<dbReference type="InterPro" id="IPR010627">
    <property type="entry name" value="Prepilin_pept_A24_N"/>
</dbReference>
<dbReference type="GO" id="GO:0005886">
    <property type="term" value="C:plasma membrane"/>
    <property type="evidence" value="ECO:0007669"/>
    <property type="project" value="UniProtKB-SubCell"/>
</dbReference>
<evidence type="ECO:0000259" key="10">
    <source>
        <dbReference type="Pfam" id="PF06750"/>
    </source>
</evidence>
<dbReference type="PANTHER" id="PTHR30487:SF0">
    <property type="entry name" value="PREPILIN LEADER PEPTIDASE_N-METHYLTRANSFERASE-RELATED"/>
    <property type="match status" value="1"/>
</dbReference>
<feature type="transmembrane region" description="Helical" evidence="8">
    <location>
        <begin position="170"/>
        <end position="193"/>
    </location>
</feature>
<feature type="transmembrane region" description="Helical" evidence="8">
    <location>
        <begin position="138"/>
        <end position="158"/>
    </location>
</feature>
<organism evidence="11">
    <name type="scientific">bioreactor metagenome</name>
    <dbReference type="NCBI Taxonomy" id="1076179"/>
    <lineage>
        <taxon>unclassified sequences</taxon>
        <taxon>metagenomes</taxon>
        <taxon>ecological metagenomes</taxon>
    </lineage>
</organism>
<evidence type="ECO:0000256" key="2">
    <source>
        <dbReference type="ARBA" id="ARBA00005801"/>
    </source>
</evidence>
<evidence type="ECO:0000256" key="8">
    <source>
        <dbReference type="SAM" id="Phobius"/>
    </source>
</evidence>
<accession>A0A644YRD7</accession>
<dbReference type="AlphaFoldDB" id="A0A644YRD7"/>
<dbReference type="InterPro" id="IPR050882">
    <property type="entry name" value="Prepilin_peptidase/N-MTase"/>
</dbReference>